<feature type="transmembrane region" description="Helical" evidence="1">
    <location>
        <begin position="30"/>
        <end position="53"/>
    </location>
</feature>
<keyword evidence="1" id="KW-0812">Transmembrane</keyword>
<comment type="caution">
    <text evidence="2">The sequence shown here is derived from an EMBL/GenBank/DDBJ whole genome shotgun (WGS) entry which is preliminary data.</text>
</comment>
<dbReference type="Pfam" id="PF11739">
    <property type="entry name" value="YdbH-like"/>
    <property type="match status" value="1"/>
</dbReference>
<organism evidence="2 3">
    <name type="scientific">Shewanella sairae</name>
    <dbReference type="NCBI Taxonomy" id="190310"/>
    <lineage>
        <taxon>Bacteria</taxon>
        <taxon>Pseudomonadati</taxon>
        <taxon>Pseudomonadota</taxon>
        <taxon>Gammaproteobacteria</taxon>
        <taxon>Alteromonadales</taxon>
        <taxon>Shewanellaceae</taxon>
        <taxon>Shewanella</taxon>
    </lineage>
</organism>
<evidence type="ECO:0000313" key="3">
    <source>
        <dbReference type="Proteomes" id="UP000887104"/>
    </source>
</evidence>
<dbReference type="InterPro" id="IPR021730">
    <property type="entry name" value="YdbH"/>
</dbReference>
<keyword evidence="3" id="KW-1185">Reference proteome</keyword>
<evidence type="ECO:0000256" key="1">
    <source>
        <dbReference type="SAM" id="Phobius"/>
    </source>
</evidence>
<keyword evidence="1" id="KW-1133">Transmembrane helix</keyword>
<dbReference type="Proteomes" id="UP000887104">
    <property type="component" value="Unassembled WGS sequence"/>
</dbReference>
<protein>
    <submittedName>
        <fullName evidence="2">C4-dicarboxylate ABC transporter</fullName>
    </submittedName>
</protein>
<proteinExistence type="predicted"/>
<keyword evidence="1" id="KW-0472">Membrane</keyword>
<name>A0ABQ4PN60_9GAMM</name>
<dbReference type="EMBL" id="BPEY01000075">
    <property type="protein sequence ID" value="GIU49819.1"/>
    <property type="molecule type" value="Genomic_DNA"/>
</dbReference>
<sequence>MVAIFSSQTDGTLRVQQAVPKSWRQKAARYLTISFISLVALVAIAGLVALRYYERVTIDVANQFLSAYNTQVHQLSFKPQSLTQWHVTSAELTIDNTDITLNDLNLVFDKNTKPWAFNVSDLKALSVEDVQVKLSLNALILSDKAPNETGRTIGLNFDALPDIKVKQTHITLKGIEDSALSLTLHDLSLNNSGELSSQIDVNHQRLLTLTAELDNKHWQAKSNIDLTLLQDFTRQLAASERALLRKSHKESSTQVQHSLLTPLYDLVQTLDDKNLILKATLDSQLALDLKTAQLTSTHHLHGLSLTLRDFADLTLQPVALVATTKSAKSPDSIEFAINGNIAQPVLTLAPLKLPVAFTTKTATKTTTPNKQDSQLTQIINKLNDKPFEAALLNLYQELKLNSHSAPQLLISLNQALTYQLATSSLLVPEIDIAIINSKIDAKLTLDALSYHMPASNQFTLASHWQFKAQHQQPISLNQLWPTLQELPYQVEIDGALLELSGDVSASKNQAELSYAVNVNPSSTQQTQGISISSQPLLLAKEAKAQSHSELLARIGHTQINIDSLLTYQYSQGGTHLTIPSVSYQLTNLAGELALKNNISAADETYKFVLNNADLALSEPLSLNLTTSLLNGKPPKSILSQILDHQLSNQFTLNLSQLSLDKTTYAHGNRVNSIKRKKHTKQKLLNFDTIELSQSLALNKRKLTSEEVWQINDLLFNSQHQLLTSAANFSPFTLVGDWQFNSEFAPILRFLSQTDSLPDALEIQGNAELNMHYQLSKNKSTQFALTFDPKVNDIKGSINLLPFEAGNMDTQCQFNWQQNQEHKRASQFNCDNVTLSLKAFNPGVLITDINAEAAVAFSSESKVAPLTDSEAQSGTESSQQNLALAQQLLGVKQASVNLTAKGDLLGGQLLIPQFEVNLNKPSSAYFVLQKIDLAELLALQPLTGVYADGIFDGVLPVSIEAGKASVSGGKLAARAPGGLIAIGNNPAVEQMRQSQPYLEFAFATLEHLDYTELSSTFDMTAAGDATLKVNVKGRSQGVERPIHFNYSQEENMIQLLRSLQIGDNLQNQIEKAVK</sequence>
<evidence type="ECO:0000313" key="2">
    <source>
        <dbReference type="EMBL" id="GIU49819.1"/>
    </source>
</evidence>
<accession>A0ABQ4PN60</accession>
<gene>
    <name evidence="2" type="ORF">TUM4438_34270</name>
</gene>
<reference evidence="2" key="1">
    <citation type="submission" date="2021-05" db="EMBL/GenBank/DDBJ databases">
        <title>Molecular characterization for Shewanella algae harboring chromosomal blaOXA-55-like strains isolated from clinical and environment sample.</title>
        <authorList>
            <person name="Ohama Y."/>
            <person name="Aoki K."/>
            <person name="Harada S."/>
            <person name="Moriya K."/>
            <person name="Ishii Y."/>
            <person name="Tateda K."/>
        </authorList>
    </citation>
    <scope>NUCLEOTIDE SEQUENCE</scope>
    <source>
        <strain evidence="2">JCM 11563</strain>
    </source>
</reference>